<proteinExistence type="predicted"/>
<dbReference type="AlphaFoldDB" id="A0A699Z7L5"/>
<feature type="non-terminal residue" evidence="2">
    <location>
        <position position="158"/>
    </location>
</feature>
<evidence type="ECO:0000313" key="2">
    <source>
        <dbReference type="EMBL" id="GFH15158.1"/>
    </source>
</evidence>
<evidence type="ECO:0000259" key="1">
    <source>
        <dbReference type="Pfam" id="PF02896"/>
    </source>
</evidence>
<feature type="non-terminal residue" evidence="2">
    <location>
        <position position="1"/>
    </location>
</feature>
<keyword evidence="2" id="KW-0670">Pyruvate</keyword>
<sequence>AMDGLPVTIRLLDPPLHEFLPHAGPALQALCKQLAKELNSSQAIARAVFQAASHVVMARGRVFPHIMVPLVGSVDELNCQVALIKQAAAQMTFGISRDDAQAKFLSFYITNGILPADPFETLDQMTFGISRDDAQAKFLSFYITNGILPADPFETLDQ</sequence>
<keyword evidence="2" id="KW-0418">Kinase</keyword>
<dbReference type="InterPro" id="IPR010121">
    <property type="entry name" value="Pyruvate_phosphate_dikinase"/>
</dbReference>
<dbReference type="PANTHER" id="PTHR22931">
    <property type="entry name" value="PHOSPHOENOLPYRUVATE DIKINASE-RELATED"/>
    <property type="match status" value="1"/>
</dbReference>
<dbReference type="Pfam" id="PF02896">
    <property type="entry name" value="PEP-utilizers_C"/>
    <property type="match status" value="1"/>
</dbReference>
<keyword evidence="2" id="KW-0808">Transferase</keyword>
<gene>
    <name evidence="2" type="ORF">HaLaN_11334</name>
</gene>
<dbReference type="GO" id="GO:0050242">
    <property type="term" value="F:pyruvate, phosphate dikinase activity"/>
    <property type="evidence" value="ECO:0007669"/>
    <property type="project" value="InterPro"/>
</dbReference>
<dbReference type="InterPro" id="IPR015813">
    <property type="entry name" value="Pyrv/PenolPyrv_kinase-like_dom"/>
</dbReference>
<dbReference type="Proteomes" id="UP000485058">
    <property type="component" value="Unassembled WGS sequence"/>
</dbReference>
<comment type="caution">
    <text evidence="2">The sequence shown here is derived from an EMBL/GenBank/DDBJ whole genome shotgun (WGS) entry which is preliminary data.</text>
</comment>
<accession>A0A699Z7L5</accession>
<dbReference type="Gene3D" id="3.20.20.60">
    <property type="entry name" value="Phosphoenolpyruvate-binding domains"/>
    <property type="match status" value="4"/>
</dbReference>
<dbReference type="GO" id="GO:0016301">
    <property type="term" value="F:kinase activity"/>
    <property type="evidence" value="ECO:0007669"/>
    <property type="project" value="UniProtKB-KW"/>
</dbReference>
<dbReference type="InterPro" id="IPR000121">
    <property type="entry name" value="PEP_util_C"/>
</dbReference>
<feature type="domain" description="PEP-utilising enzyme C-terminal" evidence="1">
    <location>
        <begin position="1"/>
        <end position="92"/>
    </location>
</feature>
<evidence type="ECO:0000313" key="3">
    <source>
        <dbReference type="Proteomes" id="UP000485058"/>
    </source>
</evidence>
<keyword evidence="3" id="KW-1185">Reference proteome</keyword>
<reference evidence="2 3" key="1">
    <citation type="submission" date="2020-02" db="EMBL/GenBank/DDBJ databases">
        <title>Draft genome sequence of Haematococcus lacustris strain NIES-144.</title>
        <authorList>
            <person name="Morimoto D."/>
            <person name="Nakagawa S."/>
            <person name="Yoshida T."/>
            <person name="Sawayama S."/>
        </authorList>
    </citation>
    <scope>NUCLEOTIDE SEQUENCE [LARGE SCALE GENOMIC DNA]</scope>
    <source>
        <strain evidence="2 3">NIES-144</strain>
    </source>
</reference>
<name>A0A699Z7L5_HAELA</name>
<dbReference type="EMBL" id="BLLF01000813">
    <property type="protein sequence ID" value="GFH15158.1"/>
    <property type="molecule type" value="Genomic_DNA"/>
</dbReference>
<protein>
    <submittedName>
        <fullName evidence="2">Pyruvate, phosphate dikinase</fullName>
    </submittedName>
</protein>
<dbReference type="PANTHER" id="PTHR22931:SF9">
    <property type="entry name" value="PYRUVATE, PHOSPHATE DIKINASE 1, CHLOROPLASTIC"/>
    <property type="match status" value="1"/>
</dbReference>
<dbReference type="SUPFAM" id="SSF51621">
    <property type="entry name" value="Phosphoenolpyruvate/pyruvate domain"/>
    <property type="match status" value="1"/>
</dbReference>
<organism evidence="2 3">
    <name type="scientific">Haematococcus lacustris</name>
    <name type="common">Green alga</name>
    <name type="synonym">Haematococcus pluvialis</name>
    <dbReference type="NCBI Taxonomy" id="44745"/>
    <lineage>
        <taxon>Eukaryota</taxon>
        <taxon>Viridiplantae</taxon>
        <taxon>Chlorophyta</taxon>
        <taxon>core chlorophytes</taxon>
        <taxon>Chlorophyceae</taxon>
        <taxon>CS clade</taxon>
        <taxon>Chlamydomonadales</taxon>
        <taxon>Haematococcaceae</taxon>
        <taxon>Haematococcus</taxon>
    </lineage>
</organism>
<dbReference type="InterPro" id="IPR040442">
    <property type="entry name" value="Pyrv_kinase-like_dom_sf"/>
</dbReference>